<dbReference type="Pfam" id="PF13976">
    <property type="entry name" value="gag_pre-integrs"/>
    <property type="match status" value="1"/>
</dbReference>
<comment type="caution">
    <text evidence="4">The sequence shown here is derived from an EMBL/GenBank/DDBJ whole genome shotgun (WGS) entry which is preliminary data.</text>
</comment>
<proteinExistence type="predicted"/>
<evidence type="ECO:0000256" key="2">
    <source>
        <dbReference type="SAM" id="MobiDB-lite"/>
    </source>
</evidence>
<dbReference type="EMBL" id="BKCJ010123161">
    <property type="protein sequence ID" value="GEX68021.1"/>
    <property type="molecule type" value="Genomic_DNA"/>
</dbReference>
<evidence type="ECO:0000256" key="1">
    <source>
        <dbReference type="SAM" id="Coils"/>
    </source>
</evidence>
<dbReference type="InterPro" id="IPR012337">
    <property type="entry name" value="RNaseH-like_sf"/>
</dbReference>
<dbReference type="GO" id="GO:0006508">
    <property type="term" value="P:proteolysis"/>
    <property type="evidence" value="ECO:0007669"/>
    <property type="project" value="UniProtKB-KW"/>
</dbReference>
<dbReference type="SUPFAM" id="SSF53098">
    <property type="entry name" value="Ribonuclease H-like"/>
    <property type="match status" value="1"/>
</dbReference>
<reference evidence="4" key="1">
    <citation type="journal article" date="2019" name="Sci. Rep.">
        <title>Draft genome of Tanacetum cinerariifolium, the natural source of mosquito coil.</title>
        <authorList>
            <person name="Yamashiro T."/>
            <person name="Shiraishi A."/>
            <person name="Satake H."/>
            <person name="Nakayama K."/>
        </authorList>
    </citation>
    <scope>NUCLEOTIDE SEQUENCE</scope>
</reference>
<dbReference type="PANTHER" id="PTHR42648">
    <property type="entry name" value="TRANSPOSASE, PUTATIVE-RELATED"/>
    <property type="match status" value="1"/>
</dbReference>
<feature type="region of interest" description="Disordered" evidence="2">
    <location>
        <begin position="1341"/>
        <end position="1398"/>
    </location>
</feature>
<accession>A0A699H827</accession>
<dbReference type="Gene3D" id="3.30.420.10">
    <property type="entry name" value="Ribonuclease H-like superfamily/Ribonuclease H"/>
    <property type="match status" value="1"/>
</dbReference>
<dbReference type="InterPro" id="IPR057670">
    <property type="entry name" value="SH3_retrovirus"/>
</dbReference>
<feature type="region of interest" description="Disordered" evidence="2">
    <location>
        <begin position="800"/>
        <end position="885"/>
    </location>
</feature>
<dbReference type="GO" id="GO:0008233">
    <property type="term" value="F:peptidase activity"/>
    <property type="evidence" value="ECO:0007669"/>
    <property type="project" value="UniProtKB-KW"/>
</dbReference>
<feature type="compositionally biased region" description="Polar residues" evidence="2">
    <location>
        <begin position="838"/>
        <end position="850"/>
    </location>
</feature>
<dbReference type="InterPro" id="IPR025724">
    <property type="entry name" value="GAG-pre-integrase_dom"/>
</dbReference>
<feature type="domain" description="Integrase catalytic" evidence="3">
    <location>
        <begin position="1108"/>
        <end position="1204"/>
    </location>
</feature>
<gene>
    <name evidence="4" type="ORF">Tci_339996</name>
</gene>
<dbReference type="PANTHER" id="PTHR42648:SF18">
    <property type="entry name" value="RETROTRANSPOSON, UNCLASSIFIED-LIKE PROTEIN"/>
    <property type="match status" value="1"/>
</dbReference>
<dbReference type="GO" id="GO:0003676">
    <property type="term" value="F:nucleic acid binding"/>
    <property type="evidence" value="ECO:0007669"/>
    <property type="project" value="InterPro"/>
</dbReference>
<dbReference type="InterPro" id="IPR001584">
    <property type="entry name" value="Integrase_cat-core"/>
</dbReference>
<dbReference type="GO" id="GO:0015074">
    <property type="term" value="P:DNA integration"/>
    <property type="evidence" value="ECO:0007669"/>
    <property type="project" value="InterPro"/>
</dbReference>
<dbReference type="Pfam" id="PF25597">
    <property type="entry name" value="SH3_retrovirus"/>
    <property type="match status" value="1"/>
</dbReference>
<dbReference type="Pfam" id="PF14223">
    <property type="entry name" value="Retrotran_gag_2"/>
    <property type="match status" value="1"/>
</dbReference>
<feature type="compositionally biased region" description="Polar residues" evidence="2">
    <location>
        <begin position="1344"/>
        <end position="1398"/>
    </location>
</feature>
<dbReference type="InterPro" id="IPR036397">
    <property type="entry name" value="RNaseH_sf"/>
</dbReference>
<organism evidence="4">
    <name type="scientific">Tanacetum cinerariifolium</name>
    <name type="common">Dalmatian daisy</name>
    <name type="synonym">Chrysanthemum cinerariifolium</name>
    <dbReference type="NCBI Taxonomy" id="118510"/>
    <lineage>
        <taxon>Eukaryota</taxon>
        <taxon>Viridiplantae</taxon>
        <taxon>Streptophyta</taxon>
        <taxon>Embryophyta</taxon>
        <taxon>Tracheophyta</taxon>
        <taxon>Spermatophyta</taxon>
        <taxon>Magnoliopsida</taxon>
        <taxon>eudicotyledons</taxon>
        <taxon>Gunneridae</taxon>
        <taxon>Pentapetalae</taxon>
        <taxon>asterids</taxon>
        <taxon>campanulids</taxon>
        <taxon>Asterales</taxon>
        <taxon>Asteraceae</taxon>
        <taxon>Asteroideae</taxon>
        <taxon>Anthemideae</taxon>
        <taxon>Anthemidinae</taxon>
        <taxon>Tanacetum</taxon>
    </lineage>
</organism>
<protein>
    <recommendedName>
        <fullName evidence="3">Integrase catalytic domain-containing protein</fullName>
    </recommendedName>
</protein>
<evidence type="ECO:0000313" key="4">
    <source>
        <dbReference type="EMBL" id="GEX68021.1"/>
    </source>
</evidence>
<keyword evidence="1" id="KW-0175">Coiled coil</keyword>
<name>A0A699H827_TANCI</name>
<evidence type="ECO:0000259" key="3">
    <source>
        <dbReference type="PROSITE" id="PS50994"/>
    </source>
</evidence>
<feature type="coiled-coil region" evidence="1">
    <location>
        <begin position="425"/>
        <end position="500"/>
    </location>
</feature>
<dbReference type="InterPro" id="IPR039537">
    <property type="entry name" value="Retrotran_Ty1/copia-like"/>
</dbReference>
<dbReference type="PROSITE" id="PS50994">
    <property type="entry name" value="INTEGRASE"/>
    <property type="match status" value="1"/>
</dbReference>
<sequence>MSTQQDIYAVGSESRPPMLNKENYMPWSSRLLRYAKSRPNGKLIHNSIINGPYVRRMIPGPGDTNLEVLVNETFHVQTDDELTEKKLKQIEADDQAIQTILFGLPEDIYAAVDSCETAQEIWLQVQQMMKGSNIGIQEKKAKLFNEWERFTSNEGESIESYYHCFLKLMNDLKRNKHFLEKITSNLKFLNNLQPKWSRHVTIVHQTKDLNTTDYTQLYDFMKYNQKEVDELKAKRLAKTQDPLALTTTSKNPYNFPNVGNQNGLIGVPENVNQNLNGNGNHVAARAEGNAAGHNGIQLQAEEFDLMTVAVDLDKIKEVNANCILMANLQQASTSGTQTNKAPIYDSDGSAEVHNYENYYDNEIFNMLTQEEQYTELLEPILELHQVSQNDNDTISKDFSVEQSGETVEQHPTNFEETRALYDSLYQNLAIEVEKVNTVNRKLKETNADLTTELARFKNQENSGKQIMTLNEELSDLNKQLSKEKSTVSFLLEEKKKLKSEFKIREDELLDKQIQHEKKIKELDNILVKTGQSIQTIHMLSPKPDSFYHTEHKMALGYQNPFYLKQAQKKQQSLYDGKVLLEKHDPPIVNDLKETLQLARENISNMANVSKSISIPNEEFFDDTTPSVARKFLNEVKSTIVTLQCVVKHRMTLETHNWSFSAHQELHKIVKDENFPIVNQVDARVQNFEIQFLKEAAKFVGDFKSLAKEANESLAKHKALELEIERLLRAVISQDIMCVVQNASVVDTSNLQTELERKPPMFGKTHAFSKPVTSNSIPTPQESKVVKNDKVIAPGMFRINPFKTSREEKHVPNNVRTSARTKPITVSQPPVITKKDVNSDSNGLSSIGIDNTKTRRPQPRSNTKNDRVPSASKSSRSKNKGIEVEEHHRNLLFSKNTKHMSSACNNIKLATQKVVCAMCKQCLISVNHDECLLNFVNDMNSHGCSKHMTRNLKLLINFVWKFMGTIRFENDHVATILGFSDLQWGNILITRVYFIEGLGHNLFSVGQFCDSDLESWLWHQRLFLLNFDTINDLAKNDLVSGLPKFKYHKEHLCPSCEQGKRKRASHPPKPVPNSRQRLHLLHMDLCGPMRISSINGKRITVLLQSPVIIIRTDNGTEFKNQVLKEYFDSVGISHQVSSVRTHQQDGVVERRNRTLVEAARTMLIFSRAPLFLWDEAIATTRFTQNRSIIHRRFNKTPYELINGRKPDISFLHVFGALCYPKNDREDIRKLGAKGDIGFFIGYSADFYTYRVYNRRTKKIMETMNVSFDEVSTMAFEHRSSKPRHQSMTSGQISSGLDLTYAPLTITTQQPTEGELDLLFESMYDDHIGGQPSATARTILAAQEPQVHQTSTRSTSIADTAPTPTNLSSQATNFPNTSQNVDELNSQQQHVQEQGIQAHL</sequence>
<feature type="compositionally biased region" description="Polar residues" evidence="2">
    <location>
        <begin position="813"/>
        <end position="829"/>
    </location>
</feature>